<gene>
    <name evidence="3" type="ORF">CFK41_16775</name>
</gene>
<keyword evidence="1" id="KW-0812">Transmembrane</keyword>
<feature type="transmembrane region" description="Helical" evidence="1">
    <location>
        <begin position="216"/>
        <end position="234"/>
    </location>
</feature>
<keyword evidence="3" id="KW-0378">Hydrolase</keyword>
<keyword evidence="1" id="KW-1133">Transmembrane helix</keyword>
<feature type="transmembrane region" description="Helical" evidence="1">
    <location>
        <begin position="246"/>
        <end position="266"/>
    </location>
</feature>
<feature type="transmembrane region" description="Helical" evidence="1">
    <location>
        <begin position="119"/>
        <end position="140"/>
    </location>
</feature>
<name>A0A291H1A9_9MICO</name>
<evidence type="ECO:0000313" key="4">
    <source>
        <dbReference type="Proteomes" id="UP000217889"/>
    </source>
</evidence>
<proteinExistence type="predicted"/>
<dbReference type="OrthoDB" id="2680086at2"/>
<keyword evidence="3" id="KW-0482">Metalloprotease</keyword>
<reference evidence="3 4" key="1">
    <citation type="journal article" date="2014" name="Int. J. Syst. Evol. Microbiol.">
        <title>Brachybacterium ginsengisoli sp. nov., isolated from soil of a ginseng field.</title>
        <authorList>
            <person name="Hoang V.A."/>
            <person name="Kim Y.J."/>
            <person name="Nguyen N.L."/>
            <person name="Yang D.C."/>
        </authorList>
    </citation>
    <scope>NUCLEOTIDE SEQUENCE [LARGE SCALE GENOMIC DNA]</scope>
    <source>
        <strain evidence="3 4">DCY80</strain>
    </source>
</reference>
<sequence length="305" mass="32458">MTARSDTRSTAPAPRRVDTVRPFGAHLAMSWWKPVVMTVVVVAMTYLLQLLLLAGAAVVEVGMLGKDPADESLTPLTYLALNLSIILLVPIVVPLLRLVTGTPWREVLAVGRRFSWRRLGRWTAVFAGLMVALNLVLPLVQPSPLAAVAVTGTTVALLAIILLTTPLQAAAEEIVFRGVLTAAYGSWLRSARPALALGTSLSTVLFALLHTSADPWMLLNYLGLGASTALMAMLSRGLEASIAFHAMNNVFAMGIGAVFAYGGGIAQDRSAGAGGSYMLLFLLAQAVGVLIVWRAERRRAATRDT</sequence>
<feature type="transmembrane region" description="Helical" evidence="1">
    <location>
        <begin position="35"/>
        <end position="59"/>
    </location>
</feature>
<dbReference type="EMBL" id="CP023564">
    <property type="protein sequence ID" value="ATG56247.1"/>
    <property type="molecule type" value="Genomic_DNA"/>
</dbReference>
<protein>
    <submittedName>
        <fullName evidence="3">CPBP family intramembrane metalloprotease domain-containing protein</fullName>
    </submittedName>
</protein>
<dbReference type="GO" id="GO:0080120">
    <property type="term" value="P:CAAX-box protein maturation"/>
    <property type="evidence" value="ECO:0007669"/>
    <property type="project" value="UniProtKB-ARBA"/>
</dbReference>
<keyword evidence="3" id="KW-0645">Protease</keyword>
<feature type="transmembrane region" description="Helical" evidence="1">
    <location>
        <begin position="146"/>
        <end position="170"/>
    </location>
</feature>
<dbReference type="InterPro" id="IPR003675">
    <property type="entry name" value="Rce1/LyrA-like_dom"/>
</dbReference>
<feature type="domain" description="CAAX prenyl protease 2/Lysostaphin resistance protein A-like" evidence="2">
    <location>
        <begin position="156"/>
        <end position="251"/>
    </location>
</feature>
<evidence type="ECO:0000259" key="2">
    <source>
        <dbReference type="Pfam" id="PF02517"/>
    </source>
</evidence>
<evidence type="ECO:0000313" key="3">
    <source>
        <dbReference type="EMBL" id="ATG56247.1"/>
    </source>
</evidence>
<dbReference type="Pfam" id="PF02517">
    <property type="entry name" value="Rce1-like"/>
    <property type="match status" value="1"/>
</dbReference>
<dbReference type="GO" id="GO:0008237">
    <property type="term" value="F:metallopeptidase activity"/>
    <property type="evidence" value="ECO:0007669"/>
    <property type="project" value="UniProtKB-KW"/>
</dbReference>
<dbReference type="KEGG" id="bgg:CFK41_16775"/>
<feature type="transmembrane region" description="Helical" evidence="1">
    <location>
        <begin position="79"/>
        <end position="99"/>
    </location>
</feature>
<accession>A0A291H1A9</accession>
<dbReference type="Proteomes" id="UP000217889">
    <property type="component" value="Chromosome"/>
</dbReference>
<dbReference type="GO" id="GO:0006508">
    <property type="term" value="P:proteolysis"/>
    <property type="evidence" value="ECO:0007669"/>
    <property type="project" value="UniProtKB-KW"/>
</dbReference>
<dbReference type="GO" id="GO:0004175">
    <property type="term" value="F:endopeptidase activity"/>
    <property type="evidence" value="ECO:0007669"/>
    <property type="project" value="UniProtKB-ARBA"/>
</dbReference>
<keyword evidence="1" id="KW-0472">Membrane</keyword>
<keyword evidence="4" id="KW-1185">Reference proteome</keyword>
<dbReference type="RefSeq" id="WP_096800707.1">
    <property type="nucleotide sequence ID" value="NZ_CP023564.1"/>
</dbReference>
<organism evidence="3 4">
    <name type="scientific">Brachybacterium ginsengisoli</name>
    <dbReference type="NCBI Taxonomy" id="1331682"/>
    <lineage>
        <taxon>Bacteria</taxon>
        <taxon>Bacillati</taxon>
        <taxon>Actinomycetota</taxon>
        <taxon>Actinomycetes</taxon>
        <taxon>Micrococcales</taxon>
        <taxon>Dermabacteraceae</taxon>
        <taxon>Brachybacterium</taxon>
    </lineage>
</organism>
<feature type="transmembrane region" description="Helical" evidence="1">
    <location>
        <begin position="272"/>
        <end position="293"/>
    </location>
</feature>
<evidence type="ECO:0000256" key="1">
    <source>
        <dbReference type="SAM" id="Phobius"/>
    </source>
</evidence>
<dbReference type="AlphaFoldDB" id="A0A291H1A9"/>